<dbReference type="Pfam" id="PF02535">
    <property type="entry name" value="Zip"/>
    <property type="match status" value="1"/>
</dbReference>
<feature type="transmembrane region" description="Helical" evidence="5">
    <location>
        <begin position="198"/>
        <end position="222"/>
    </location>
</feature>
<evidence type="ECO:0000256" key="3">
    <source>
        <dbReference type="ARBA" id="ARBA00022989"/>
    </source>
</evidence>
<dbReference type="Proteomes" id="UP001628156">
    <property type="component" value="Unassembled WGS sequence"/>
</dbReference>
<feature type="transmembrane region" description="Helical" evidence="5">
    <location>
        <begin position="72"/>
        <end position="94"/>
    </location>
</feature>
<keyword evidence="3 5" id="KW-1133">Transmembrane helix</keyword>
<comment type="caution">
    <text evidence="6">The sequence shown here is derived from an EMBL/GenBank/DDBJ whole genome shotgun (WGS) entry which is preliminary data.</text>
</comment>
<organism evidence="6 7">
    <name type="scientific">Entamoeba nuttalli</name>
    <dbReference type="NCBI Taxonomy" id="412467"/>
    <lineage>
        <taxon>Eukaryota</taxon>
        <taxon>Amoebozoa</taxon>
        <taxon>Evosea</taxon>
        <taxon>Archamoebae</taxon>
        <taxon>Mastigamoebida</taxon>
        <taxon>Entamoebidae</taxon>
        <taxon>Entamoeba</taxon>
    </lineage>
</organism>
<evidence type="ECO:0000256" key="2">
    <source>
        <dbReference type="ARBA" id="ARBA00022692"/>
    </source>
</evidence>
<proteinExistence type="predicted"/>
<accession>A0ABQ0DB11</accession>
<evidence type="ECO:0000256" key="5">
    <source>
        <dbReference type="SAM" id="Phobius"/>
    </source>
</evidence>
<evidence type="ECO:0000313" key="6">
    <source>
        <dbReference type="EMBL" id="GAB1220036.1"/>
    </source>
</evidence>
<feature type="transmembrane region" description="Helical" evidence="5">
    <location>
        <begin position="39"/>
        <end position="60"/>
    </location>
</feature>
<comment type="subcellular location">
    <subcellularLocation>
        <location evidence="1">Membrane</location>
        <topology evidence="1">Multi-pass membrane protein</topology>
    </subcellularLocation>
</comment>
<reference evidence="6 7" key="1">
    <citation type="journal article" date="2019" name="PLoS Negl. Trop. Dis.">
        <title>Whole genome sequencing of Entamoeba nuttalli reveals mammalian host-related molecular signatures and a novel octapeptide-repeat surface protein.</title>
        <authorList>
            <person name="Tanaka M."/>
            <person name="Makiuchi T."/>
            <person name="Komiyama T."/>
            <person name="Shiina T."/>
            <person name="Osaki K."/>
            <person name="Tachibana H."/>
        </authorList>
    </citation>
    <scope>NUCLEOTIDE SEQUENCE [LARGE SCALE GENOMIC DNA]</scope>
    <source>
        <strain evidence="6 7">P19-061405</strain>
    </source>
</reference>
<feature type="transmembrane region" description="Helical" evidence="5">
    <location>
        <begin position="6"/>
        <end position="27"/>
    </location>
</feature>
<dbReference type="EMBL" id="BAAFRS010000047">
    <property type="protein sequence ID" value="GAB1220036.1"/>
    <property type="molecule type" value="Genomic_DNA"/>
</dbReference>
<protein>
    <recommendedName>
        <fullName evidence="8">Zinc transporter</fullName>
    </recommendedName>
</protein>
<evidence type="ECO:0000256" key="1">
    <source>
        <dbReference type="ARBA" id="ARBA00004141"/>
    </source>
</evidence>
<keyword evidence="2 5" id="KW-0812">Transmembrane</keyword>
<dbReference type="InterPro" id="IPR003689">
    <property type="entry name" value="ZIP"/>
</dbReference>
<sequence length="289" mass="31610">MLDFELTVYILVCYFVCVIGGFIPFFIKLLPNRKLAGEILDICSASAGGLFLSGGLMHMLAEGNEMIDHSGYDFMGLPLGFFCCGCSFLFIFFFDRVVATHEAHASFEDVGKVSGEENDALMEEGSHRHKHPEEEKEEGKGWCSIITLIFALSLHSFFEGLGLGVSTSPTAIFIAVAGHKWADSGFTVIFLMSKIQSLPIVAVIVLVFSTFTPIGSLCGVLIVELLGESPISELIQGILICLAAGTFLYVAICEILTEQFENGKYKYIKFTLALILFLAMSFVTMLEGN</sequence>
<evidence type="ECO:0000313" key="7">
    <source>
        <dbReference type="Proteomes" id="UP001628156"/>
    </source>
</evidence>
<gene>
    <name evidence="6" type="ORF">ENUP19_0047G0095</name>
</gene>
<keyword evidence="7" id="KW-1185">Reference proteome</keyword>
<dbReference type="PANTHER" id="PTHR11040:SF140">
    <property type="entry name" value="ZRT (ZRT), IRT- (IRT-) LIKE PROTEIN TRANSPORTER"/>
    <property type="match status" value="1"/>
</dbReference>
<feature type="transmembrane region" description="Helical" evidence="5">
    <location>
        <begin position="234"/>
        <end position="255"/>
    </location>
</feature>
<feature type="transmembrane region" description="Helical" evidence="5">
    <location>
        <begin position="267"/>
        <end position="286"/>
    </location>
</feature>
<dbReference type="PANTHER" id="PTHR11040">
    <property type="entry name" value="ZINC/IRON TRANSPORTER"/>
    <property type="match status" value="1"/>
</dbReference>
<evidence type="ECO:0000256" key="4">
    <source>
        <dbReference type="ARBA" id="ARBA00023136"/>
    </source>
</evidence>
<evidence type="ECO:0008006" key="8">
    <source>
        <dbReference type="Google" id="ProtNLM"/>
    </source>
</evidence>
<name>A0ABQ0DB11_9EUKA</name>
<keyword evidence="4 5" id="KW-0472">Membrane</keyword>